<reference evidence="4 5" key="2">
    <citation type="submission" date="2024-07" db="EMBL/GenBank/DDBJ databases">
        <authorList>
            <person name="Akdeniz Z."/>
        </authorList>
    </citation>
    <scope>NUCLEOTIDE SEQUENCE [LARGE SCALE GENOMIC DNA]</scope>
</reference>
<dbReference type="EMBL" id="CAXDID020000158">
    <property type="protein sequence ID" value="CAL6043819.1"/>
    <property type="molecule type" value="Genomic_DNA"/>
</dbReference>
<keyword evidence="2" id="KW-0677">Repeat</keyword>
<evidence type="ECO:0000256" key="2">
    <source>
        <dbReference type="ARBA" id="ARBA00022737"/>
    </source>
</evidence>
<dbReference type="Gene3D" id="3.80.10.10">
    <property type="entry name" value="Ribonuclease Inhibitor"/>
    <property type="match status" value="2"/>
</dbReference>
<dbReference type="SUPFAM" id="SSF52058">
    <property type="entry name" value="L domain-like"/>
    <property type="match status" value="1"/>
</dbReference>
<dbReference type="Pfam" id="PF12799">
    <property type="entry name" value="LRR_4"/>
    <property type="match status" value="2"/>
</dbReference>
<dbReference type="InterPro" id="IPR001611">
    <property type="entry name" value="Leu-rich_rpt"/>
</dbReference>
<dbReference type="PROSITE" id="PS51450">
    <property type="entry name" value="LRR"/>
    <property type="match status" value="3"/>
</dbReference>
<organism evidence="3">
    <name type="scientific">Hexamita inflata</name>
    <dbReference type="NCBI Taxonomy" id="28002"/>
    <lineage>
        <taxon>Eukaryota</taxon>
        <taxon>Metamonada</taxon>
        <taxon>Diplomonadida</taxon>
        <taxon>Hexamitidae</taxon>
        <taxon>Hexamitinae</taxon>
        <taxon>Hexamita</taxon>
    </lineage>
</organism>
<dbReference type="Pfam" id="PF00560">
    <property type="entry name" value="LRR_1"/>
    <property type="match status" value="1"/>
</dbReference>
<dbReference type="PANTHER" id="PTHR46652">
    <property type="entry name" value="LEUCINE-RICH REPEAT AND IQ DOMAIN-CONTAINING PROTEIN 1-RELATED"/>
    <property type="match status" value="1"/>
</dbReference>
<dbReference type="InterPro" id="IPR050836">
    <property type="entry name" value="SDS22/Internalin_LRR"/>
</dbReference>
<dbReference type="InterPro" id="IPR032675">
    <property type="entry name" value="LRR_dom_sf"/>
</dbReference>
<accession>A0AA86PPY0</accession>
<gene>
    <name evidence="3" type="ORF">HINF_LOCUS26514</name>
    <name evidence="4" type="ORF">HINF_LOCUS40259</name>
</gene>
<dbReference type="EMBL" id="CATOUU010000657">
    <property type="protein sequence ID" value="CAI9938869.1"/>
    <property type="molecule type" value="Genomic_DNA"/>
</dbReference>
<evidence type="ECO:0000313" key="4">
    <source>
        <dbReference type="EMBL" id="CAL6043819.1"/>
    </source>
</evidence>
<evidence type="ECO:0000313" key="5">
    <source>
        <dbReference type="Proteomes" id="UP001642409"/>
    </source>
</evidence>
<sequence>MQFNFTKNTGQPAKNFGMLRQVLQQDNQECNQASQDSEQLIQDEIMYETQMNTLYQDGALYQEDGIKSFGADNDNRIKTLGFLQKYNVTQISLTDCYNVILTNPPTQVTKLIVNFCNINSLEGLQDMINLKFLDLSHNDIENISVLGLDLKYLESLYIGHNKIQLNNPDNISALKNLTDLKCLGLNSNNIQDISSLIFLLNLEKIVLSNNQISDISVLKTLISLKEVDLSYNSINNFYYIKYLINLKKLSLGFCNLIDISFLKTLTNLQDIYMEENMIVNISALKGMNLNSLNLMENRIRLFAEIEDHDNFELYQIEGQQEATPELLIQSQNLAAIFNMTEKLEALQLKYHIIHDHFVQILDNIQNLLSNATNKQIQLTNNIVNFANYTKILNQ</sequence>
<keyword evidence="1" id="KW-0433">Leucine-rich repeat</keyword>
<dbReference type="SMART" id="SM00365">
    <property type="entry name" value="LRR_SD22"/>
    <property type="match status" value="5"/>
</dbReference>
<dbReference type="PANTHER" id="PTHR46652:SF7">
    <property type="entry name" value="LEUCINE-RICH REPEAT AND IQ DOMAIN-CONTAINING PROTEIN 1"/>
    <property type="match status" value="1"/>
</dbReference>
<name>A0AA86PPY0_9EUKA</name>
<dbReference type="SMART" id="SM00369">
    <property type="entry name" value="LRR_TYP"/>
    <property type="match status" value="3"/>
</dbReference>
<evidence type="ECO:0000256" key="1">
    <source>
        <dbReference type="ARBA" id="ARBA00022614"/>
    </source>
</evidence>
<dbReference type="Proteomes" id="UP001642409">
    <property type="component" value="Unassembled WGS sequence"/>
</dbReference>
<reference evidence="3" key="1">
    <citation type="submission" date="2023-06" db="EMBL/GenBank/DDBJ databases">
        <authorList>
            <person name="Kurt Z."/>
        </authorList>
    </citation>
    <scope>NUCLEOTIDE SEQUENCE</scope>
</reference>
<dbReference type="AlphaFoldDB" id="A0AA86PPY0"/>
<dbReference type="InterPro" id="IPR025875">
    <property type="entry name" value="Leu-rich_rpt_4"/>
</dbReference>
<keyword evidence="5" id="KW-1185">Reference proteome</keyword>
<comment type="caution">
    <text evidence="3">The sequence shown here is derived from an EMBL/GenBank/DDBJ whole genome shotgun (WGS) entry which is preliminary data.</text>
</comment>
<protein>
    <submittedName>
        <fullName evidence="3">Leucine-rich repeat domain-containing protein</fullName>
    </submittedName>
    <submittedName>
        <fullName evidence="4">Leucine-rich_repeat domain-containing protein</fullName>
    </submittedName>
</protein>
<evidence type="ECO:0000313" key="3">
    <source>
        <dbReference type="EMBL" id="CAI9938869.1"/>
    </source>
</evidence>
<dbReference type="InterPro" id="IPR003591">
    <property type="entry name" value="Leu-rich_rpt_typical-subtyp"/>
</dbReference>
<proteinExistence type="predicted"/>